<dbReference type="InterPro" id="IPR027385">
    <property type="entry name" value="Beta-barrel_OMP"/>
</dbReference>
<dbReference type="InterPro" id="IPR011250">
    <property type="entry name" value="OMP/PagP_B-barrel"/>
</dbReference>
<dbReference type="SUPFAM" id="SSF56925">
    <property type="entry name" value="OMPA-like"/>
    <property type="match status" value="1"/>
</dbReference>
<gene>
    <name evidence="4" type="ORF">JCM19240_2421</name>
</gene>
<protein>
    <recommendedName>
        <fullName evidence="3">Outer membrane protein beta-barrel domain-containing protein</fullName>
    </recommendedName>
</protein>
<feature type="signal peptide" evidence="2">
    <location>
        <begin position="1"/>
        <end position="21"/>
    </location>
</feature>
<dbReference type="EMBL" id="BBMT01000003">
    <property type="protein sequence ID" value="GAL33725.1"/>
    <property type="molecule type" value="Genomic_DNA"/>
</dbReference>
<keyword evidence="5" id="KW-1185">Reference proteome</keyword>
<accession>A0A090T134</accession>
<name>A0A090T134_9VIBR</name>
<reference evidence="4 5" key="2">
    <citation type="submission" date="2014-09" db="EMBL/GenBank/DDBJ databases">
        <authorList>
            <consortium name="NBRP consortium"/>
            <person name="Sawabe T."/>
            <person name="Meirelles P."/>
            <person name="Nakanishi M."/>
            <person name="Sayaka M."/>
            <person name="Hattori M."/>
            <person name="Ohkuma M."/>
        </authorList>
    </citation>
    <scope>NUCLEOTIDE SEQUENCE [LARGE SCALE GENOMIC DNA]</scope>
    <source>
        <strain evidence="4 5">JCM 19240</strain>
    </source>
</reference>
<proteinExistence type="predicted"/>
<reference evidence="4 5" key="1">
    <citation type="submission" date="2014-09" db="EMBL/GenBank/DDBJ databases">
        <title>Vibrio maritimus JCM 19240. (C210) whole genome shotgun sequence.</title>
        <authorList>
            <person name="Sawabe T."/>
            <person name="Meirelles P."/>
            <person name="Nakanishi M."/>
            <person name="Sayaka M."/>
            <person name="Hattori M."/>
            <person name="Ohkuma M."/>
        </authorList>
    </citation>
    <scope>NUCLEOTIDE SEQUENCE [LARGE SCALE GENOMIC DNA]</scope>
    <source>
        <strain evidence="4 5">JCM 19240</strain>
    </source>
</reference>
<dbReference type="Pfam" id="PF13505">
    <property type="entry name" value="OMP_b-brl"/>
    <property type="match status" value="1"/>
</dbReference>
<organism evidence="4 5">
    <name type="scientific">Vibrio maritimus</name>
    <dbReference type="NCBI Taxonomy" id="990268"/>
    <lineage>
        <taxon>Bacteria</taxon>
        <taxon>Pseudomonadati</taxon>
        <taxon>Pseudomonadota</taxon>
        <taxon>Gammaproteobacteria</taxon>
        <taxon>Vibrionales</taxon>
        <taxon>Vibrionaceae</taxon>
        <taxon>Vibrio</taxon>
    </lineage>
</organism>
<dbReference type="OrthoDB" id="5862605at2"/>
<feature type="domain" description="Outer membrane protein beta-barrel" evidence="3">
    <location>
        <begin position="7"/>
        <end position="208"/>
    </location>
</feature>
<feature type="chain" id="PRO_5001865483" description="Outer membrane protein beta-barrel domain-containing protein" evidence="2">
    <location>
        <begin position="22"/>
        <end position="208"/>
    </location>
</feature>
<evidence type="ECO:0000259" key="3">
    <source>
        <dbReference type="Pfam" id="PF13505"/>
    </source>
</evidence>
<evidence type="ECO:0000313" key="4">
    <source>
        <dbReference type="EMBL" id="GAL33725.1"/>
    </source>
</evidence>
<dbReference type="Gene3D" id="2.40.160.20">
    <property type="match status" value="1"/>
</dbReference>
<evidence type="ECO:0000313" key="5">
    <source>
        <dbReference type="Proteomes" id="UP000029224"/>
    </source>
</evidence>
<evidence type="ECO:0000256" key="1">
    <source>
        <dbReference type="ARBA" id="ARBA00022729"/>
    </source>
</evidence>
<dbReference type="Proteomes" id="UP000029224">
    <property type="component" value="Unassembled WGS sequence"/>
</dbReference>
<evidence type="ECO:0000256" key="2">
    <source>
        <dbReference type="SAM" id="SignalP"/>
    </source>
</evidence>
<dbReference type="AlphaFoldDB" id="A0A090T134"/>
<comment type="caution">
    <text evidence="4">The sequence shown here is derived from an EMBL/GenBank/DDBJ whole genome shotgun (WGS) entry which is preliminary data.</text>
</comment>
<keyword evidence="1 2" id="KW-0732">Signal</keyword>
<sequence>MKKQLLAAALLASMTTGTAIASDYSGFRIGVGGVSGQEYKIDELANGESARSNTRAKIEIGYDFNRVFSLNGSVSGFNGAVAGTNGTQYGGTDIRARDIRVEAEVGYAFNVAKGWDIKPYVAVGGAHISGTQRGFTGGLVSLPASINEFGSEKFKGNYLTTAAGVRLNTPADVYVDLRVQKLQMNANQKANSIVKDNAQAALSFGVKF</sequence>